<keyword evidence="2" id="KW-1185">Reference proteome</keyword>
<accession>A0ACD3ASR6</accession>
<dbReference type="Proteomes" id="UP000308600">
    <property type="component" value="Unassembled WGS sequence"/>
</dbReference>
<evidence type="ECO:0000313" key="1">
    <source>
        <dbReference type="EMBL" id="TFK68766.1"/>
    </source>
</evidence>
<reference evidence="1 2" key="1">
    <citation type="journal article" date="2019" name="Nat. Ecol. Evol.">
        <title>Megaphylogeny resolves global patterns of mushroom evolution.</title>
        <authorList>
            <person name="Varga T."/>
            <person name="Krizsan K."/>
            <person name="Foldi C."/>
            <person name="Dima B."/>
            <person name="Sanchez-Garcia M."/>
            <person name="Sanchez-Ramirez S."/>
            <person name="Szollosi G.J."/>
            <person name="Szarkandi J.G."/>
            <person name="Papp V."/>
            <person name="Albert L."/>
            <person name="Andreopoulos W."/>
            <person name="Angelini C."/>
            <person name="Antonin V."/>
            <person name="Barry K.W."/>
            <person name="Bougher N.L."/>
            <person name="Buchanan P."/>
            <person name="Buyck B."/>
            <person name="Bense V."/>
            <person name="Catcheside P."/>
            <person name="Chovatia M."/>
            <person name="Cooper J."/>
            <person name="Damon W."/>
            <person name="Desjardin D."/>
            <person name="Finy P."/>
            <person name="Geml J."/>
            <person name="Haridas S."/>
            <person name="Hughes K."/>
            <person name="Justo A."/>
            <person name="Karasinski D."/>
            <person name="Kautmanova I."/>
            <person name="Kiss B."/>
            <person name="Kocsube S."/>
            <person name="Kotiranta H."/>
            <person name="LaButti K.M."/>
            <person name="Lechner B.E."/>
            <person name="Liimatainen K."/>
            <person name="Lipzen A."/>
            <person name="Lukacs Z."/>
            <person name="Mihaltcheva S."/>
            <person name="Morgado L.N."/>
            <person name="Niskanen T."/>
            <person name="Noordeloos M.E."/>
            <person name="Ohm R.A."/>
            <person name="Ortiz-Santana B."/>
            <person name="Ovrebo C."/>
            <person name="Racz N."/>
            <person name="Riley R."/>
            <person name="Savchenko A."/>
            <person name="Shiryaev A."/>
            <person name="Soop K."/>
            <person name="Spirin V."/>
            <person name="Szebenyi C."/>
            <person name="Tomsovsky M."/>
            <person name="Tulloss R.E."/>
            <person name="Uehling J."/>
            <person name="Grigoriev I.V."/>
            <person name="Vagvolgyi C."/>
            <person name="Papp T."/>
            <person name="Martin F.M."/>
            <person name="Miettinen O."/>
            <person name="Hibbett D.S."/>
            <person name="Nagy L.G."/>
        </authorList>
    </citation>
    <scope>NUCLEOTIDE SEQUENCE [LARGE SCALE GENOMIC DNA]</scope>
    <source>
        <strain evidence="1 2">NL-1719</strain>
    </source>
</reference>
<protein>
    <submittedName>
        <fullName evidence="1">Uncharacterized protein</fullName>
    </submittedName>
</protein>
<proteinExistence type="predicted"/>
<gene>
    <name evidence="1" type="ORF">BDN72DRAFT_797272</name>
</gene>
<name>A0ACD3ASR6_9AGAR</name>
<evidence type="ECO:0000313" key="2">
    <source>
        <dbReference type="Proteomes" id="UP000308600"/>
    </source>
</evidence>
<dbReference type="EMBL" id="ML208344">
    <property type="protein sequence ID" value="TFK68766.1"/>
    <property type="molecule type" value="Genomic_DNA"/>
</dbReference>
<sequence>MKFLLTLVAIASSTLTISALPVERQVQGFRGEATYYYTGVGNCGAQSRDSDFIVALSGAEYSSGVHCWQHIKIAYGEKTIDATVVDSCPGCARYDLDLSPAAFQALAPMQSGRIGIRWWYV</sequence>
<organism evidence="1 2">
    <name type="scientific">Pluteus cervinus</name>
    <dbReference type="NCBI Taxonomy" id="181527"/>
    <lineage>
        <taxon>Eukaryota</taxon>
        <taxon>Fungi</taxon>
        <taxon>Dikarya</taxon>
        <taxon>Basidiomycota</taxon>
        <taxon>Agaricomycotina</taxon>
        <taxon>Agaricomycetes</taxon>
        <taxon>Agaricomycetidae</taxon>
        <taxon>Agaricales</taxon>
        <taxon>Pluteineae</taxon>
        <taxon>Pluteaceae</taxon>
        <taxon>Pluteus</taxon>
    </lineage>
</organism>